<accession>A0ABS6BK44</accession>
<proteinExistence type="predicted"/>
<dbReference type="EMBL" id="JAHKRT010000006">
    <property type="protein sequence ID" value="MBU3078668.1"/>
    <property type="molecule type" value="Genomic_DNA"/>
</dbReference>
<dbReference type="RefSeq" id="WP_216325263.1">
    <property type="nucleotide sequence ID" value="NZ_JAHKRT010000006.1"/>
</dbReference>
<dbReference type="Proteomes" id="UP000776276">
    <property type="component" value="Unassembled WGS sequence"/>
</dbReference>
<sequence>MNIDLASKIVSRLGPCRIALNLSDHVALAHELSLMGCDVYGTPDGPLADGSGPRVGFVEWPRQDGSQSLAEVIRPFIHLDTLVLMTRGAHRAAIEATLFAAGLSRHPAGMFANDYSDWSGQTLPIVTYYQRLPEHGRGGALSRGGVAADAIIARYAFAATRVRAGDTVLVDGADSADGVRILGASCRGSRFRRVADAEGADGVEGSLRDIADHSLDMIVAVEPAMPQGLSARLDDYARVLKFDGRLILALREGSPGDNARPTSWQAFHDEVARRFITEQRHAQVPTTPDPQGPRTLIKVDLDNQLSLEWMIVSAIVDPLQGAAHRDLYSHPGFEPSGNPVAADFGAAYDNPWLYRSMVQMGERLGDEGKLAQLAGQVIATSRPDSADRGAALTVLGYRALELRAGQRVATLIGNIIDYLQTVEGTDAPPHVRRWTISLSFLAGRLCEMIGDRAAAISWFRMAAEGNWQEFSPILATKAVGGAFFGARLHLANGDIEAATAYFRHGMDVSLRAASAAHAEQLGNTERPLPFYLVELAEVIDMGSQCANALAHIDLYARDPGLFWRQIDMRRFGLGSWLRDLQRETQRLNTRLRQAA</sequence>
<evidence type="ECO:0000313" key="2">
    <source>
        <dbReference type="Proteomes" id="UP000776276"/>
    </source>
</evidence>
<organism evidence="1 2">
    <name type="scientific">Sphingomonas quercus</name>
    <dbReference type="NCBI Taxonomy" id="2842451"/>
    <lineage>
        <taxon>Bacteria</taxon>
        <taxon>Pseudomonadati</taxon>
        <taxon>Pseudomonadota</taxon>
        <taxon>Alphaproteobacteria</taxon>
        <taxon>Sphingomonadales</taxon>
        <taxon>Sphingomonadaceae</taxon>
        <taxon>Sphingomonas</taxon>
    </lineage>
</organism>
<gene>
    <name evidence="1" type="ORF">KOF26_12400</name>
</gene>
<reference evidence="1 2" key="1">
    <citation type="submission" date="2021-06" db="EMBL/GenBank/DDBJ databases">
        <title>Sphingomonas sp. XMGL2, whole genome shotgun sequencing project.</title>
        <authorList>
            <person name="Zhao G."/>
            <person name="Shen L."/>
        </authorList>
    </citation>
    <scope>NUCLEOTIDE SEQUENCE [LARGE SCALE GENOMIC DNA]</scope>
    <source>
        <strain evidence="1 2">XMGL2</strain>
    </source>
</reference>
<evidence type="ECO:0000313" key="1">
    <source>
        <dbReference type="EMBL" id="MBU3078668.1"/>
    </source>
</evidence>
<keyword evidence="2" id="KW-1185">Reference proteome</keyword>
<name>A0ABS6BK44_9SPHN</name>
<protein>
    <submittedName>
        <fullName evidence="1">Uncharacterized protein</fullName>
    </submittedName>
</protein>
<comment type="caution">
    <text evidence="1">The sequence shown here is derived from an EMBL/GenBank/DDBJ whole genome shotgun (WGS) entry which is preliminary data.</text>
</comment>